<accession>A0AAD5MSR6</accession>
<protein>
    <submittedName>
        <fullName evidence="1">Uncharacterized protein</fullName>
    </submittedName>
</protein>
<sequence>MVHMNDRVKIDTDLLYGSHGEKSRVKPEPAVMLESNHHHGRQSRVKYTNGRCAGVRTIREDGPSKYPRGMTLPDNARSLLEMGPSFSPAQPFLRKPCAASHANCKNSKIDTAIKPD</sequence>
<proteinExistence type="predicted"/>
<dbReference type="EMBL" id="JAHQIW010004345">
    <property type="protein sequence ID" value="KAJ1362018.1"/>
    <property type="molecule type" value="Genomic_DNA"/>
</dbReference>
<reference evidence="1" key="1">
    <citation type="submission" date="2021-06" db="EMBL/GenBank/DDBJ databases">
        <title>Parelaphostrongylus tenuis whole genome reference sequence.</title>
        <authorList>
            <person name="Garwood T.J."/>
            <person name="Larsen P.A."/>
            <person name="Fountain-Jones N.M."/>
            <person name="Garbe J.R."/>
            <person name="Macchietto M.G."/>
            <person name="Kania S.A."/>
            <person name="Gerhold R.W."/>
            <person name="Richards J.E."/>
            <person name="Wolf T.M."/>
        </authorList>
    </citation>
    <scope>NUCLEOTIDE SEQUENCE</scope>
    <source>
        <strain evidence="1">MNPRO001-30</strain>
        <tissue evidence="1">Meninges</tissue>
    </source>
</reference>
<dbReference type="AlphaFoldDB" id="A0AAD5MSR6"/>
<comment type="caution">
    <text evidence="1">The sequence shown here is derived from an EMBL/GenBank/DDBJ whole genome shotgun (WGS) entry which is preliminary data.</text>
</comment>
<evidence type="ECO:0000313" key="1">
    <source>
        <dbReference type="EMBL" id="KAJ1362018.1"/>
    </source>
</evidence>
<keyword evidence="2" id="KW-1185">Reference proteome</keyword>
<gene>
    <name evidence="1" type="ORF">KIN20_021427</name>
</gene>
<organism evidence="1 2">
    <name type="scientific">Parelaphostrongylus tenuis</name>
    <name type="common">Meningeal worm</name>
    <dbReference type="NCBI Taxonomy" id="148309"/>
    <lineage>
        <taxon>Eukaryota</taxon>
        <taxon>Metazoa</taxon>
        <taxon>Ecdysozoa</taxon>
        <taxon>Nematoda</taxon>
        <taxon>Chromadorea</taxon>
        <taxon>Rhabditida</taxon>
        <taxon>Rhabditina</taxon>
        <taxon>Rhabditomorpha</taxon>
        <taxon>Strongyloidea</taxon>
        <taxon>Metastrongylidae</taxon>
        <taxon>Parelaphostrongylus</taxon>
    </lineage>
</organism>
<evidence type="ECO:0000313" key="2">
    <source>
        <dbReference type="Proteomes" id="UP001196413"/>
    </source>
</evidence>
<name>A0AAD5MSR6_PARTN</name>
<dbReference type="Proteomes" id="UP001196413">
    <property type="component" value="Unassembled WGS sequence"/>
</dbReference>